<proteinExistence type="predicted"/>
<name>A0A5N6YTB3_9EURO</name>
<organism evidence="1 2">
    <name type="scientific">Aspergillus coremiiformis</name>
    <dbReference type="NCBI Taxonomy" id="138285"/>
    <lineage>
        <taxon>Eukaryota</taxon>
        <taxon>Fungi</taxon>
        <taxon>Dikarya</taxon>
        <taxon>Ascomycota</taxon>
        <taxon>Pezizomycotina</taxon>
        <taxon>Eurotiomycetes</taxon>
        <taxon>Eurotiomycetidae</taxon>
        <taxon>Eurotiales</taxon>
        <taxon>Aspergillaceae</taxon>
        <taxon>Aspergillus</taxon>
        <taxon>Aspergillus subgen. Circumdati</taxon>
    </lineage>
</organism>
<evidence type="ECO:0000313" key="2">
    <source>
        <dbReference type="Proteomes" id="UP000327118"/>
    </source>
</evidence>
<protein>
    <submittedName>
        <fullName evidence="1">Uncharacterized protein</fullName>
    </submittedName>
</protein>
<dbReference type="EMBL" id="ML739708">
    <property type="protein sequence ID" value="KAE8348153.1"/>
    <property type="molecule type" value="Genomic_DNA"/>
</dbReference>
<accession>A0A5N6YTB3</accession>
<keyword evidence="2" id="KW-1185">Reference proteome</keyword>
<dbReference type="Proteomes" id="UP000327118">
    <property type="component" value="Unassembled WGS sequence"/>
</dbReference>
<gene>
    <name evidence="1" type="ORF">BDV28DRAFT_144245</name>
</gene>
<dbReference type="AlphaFoldDB" id="A0A5N6YTB3"/>
<reference evidence="2" key="1">
    <citation type="submission" date="2019-04" db="EMBL/GenBank/DDBJ databases">
        <title>Friends and foes A comparative genomics studyof 23 Aspergillus species from section Flavi.</title>
        <authorList>
            <consortium name="DOE Joint Genome Institute"/>
            <person name="Kjaerbolling I."/>
            <person name="Vesth T."/>
            <person name="Frisvad J.C."/>
            <person name="Nybo J.L."/>
            <person name="Theobald S."/>
            <person name="Kildgaard S."/>
            <person name="Isbrandt T."/>
            <person name="Kuo A."/>
            <person name="Sato A."/>
            <person name="Lyhne E.K."/>
            <person name="Kogle M.E."/>
            <person name="Wiebenga A."/>
            <person name="Kun R.S."/>
            <person name="Lubbers R.J."/>
            <person name="Makela M.R."/>
            <person name="Barry K."/>
            <person name="Chovatia M."/>
            <person name="Clum A."/>
            <person name="Daum C."/>
            <person name="Haridas S."/>
            <person name="He G."/>
            <person name="LaButti K."/>
            <person name="Lipzen A."/>
            <person name="Mondo S."/>
            <person name="Riley R."/>
            <person name="Salamov A."/>
            <person name="Simmons B.A."/>
            <person name="Magnuson J.K."/>
            <person name="Henrissat B."/>
            <person name="Mortensen U.H."/>
            <person name="Larsen T.O."/>
            <person name="Devries R.P."/>
            <person name="Grigoriev I.V."/>
            <person name="Machida M."/>
            <person name="Baker S.E."/>
            <person name="Andersen M.R."/>
        </authorList>
    </citation>
    <scope>NUCLEOTIDE SEQUENCE [LARGE SCALE GENOMIC DNA]</scope>
    <source>
        <strain evidence="2">CBS 553.77</strain>
    </source>
</reference>
<sequence length="159" mass="17708">MTQEWFQRHLESFLYTGPSFPLAKDLQGWRQRSDSGLGNVICERPHQVILTVKFRPNVRGEGGGESQLQRYSGQLTSRRRSSYPSVLCDRLAAVVPRFSAKKAIFPPPRTAGPVQIVSMYSICRSLAFLRGILGLSCSLQEENLYAMVGNTAGCNLQEA</sequence>
<evidence type="ECO:0000313" key="1">
    <source>
        <dbReference type="EMBL" id="KAE8348153.1"/>
    </source>
</evidence>